<keyword evidence="1" id="KW-0378">Hydrolase</keyword>
<sequence>MKKLLPFFFLLSAAIGGDLSAQQLTLKKGVIMNAIPVNDSIPESYSLYLPTSFDNTGRWPIVFVFEMEGKSKQALHMFTEAAEEHGYILASSNSVSDSLSLSKNVLIASRMFGAVSKILPINNRRAYTAGFSFGAKFASAIPTFVKQIEGVISVGSPVPNTELLSNKRPFHFVGIVGKEDFNYSTMRNAAKVLNRLKFPNQLLTFEGGHEWPPKGHISRAMEILKLAAMAKGNTEKDDQQVLQSYQKRYQTYTRLRSAQKMLQAHDLIQEMVSVYRPFYELDSLAAIRKAIRRDKVYRSQKRNENNILFREGLIKEDYLYYLEEDLLTYNFNNLGWWNYQMGKLAQYKKSNNSEEKMMGERLSGFINALIEDNIDLLNEEKLKDEEGLLFLWMLKTITAPKEYEHYLSIISLSSKYEDYGTSIFYLEELLKNGYKDKAALYELEHTALFRISPEFNEIVNKYLKDARYDVIEE</sequence>
<dbReference type="RefSeq" id="WP_161434228.1">
    <property type="nucleotide sequence ID" value="NZ_WXYO01000002.1"/>
</dbReference>
<protein>
    <submittedName>
        <fullName evidence="1">Alpha/beta hydrolase</fullName>
    </submittedName>
</protein>
<dbReference type="AlphaFoldDB" id="A0A6L9E8X1"/>
<accession>A0A6L9E8X1</accession>
<proteinExistence type="predicted"/>
<comment type="caution">
    <text evidence="1">The sequence shown here is derived from an EMBL/GenBank/DDBJ whole genome shotgun (WGS) entry which is preliminary data.</text>
</comment>
<dbReference type="Proteomes" id="UP000475249">
    <property type="component" value="Unassembled WGS sequence"/>
</dbReference>
<dbReference type="SUPFAM" id="SSF53474">
    <property type="entry name" value="alpha/beta-Hydrolases"/>
    <property type="match status" value="1"/>
</dbReference>
<dbReference type="EMBL" id="WXYO01000002">
    <property type="protein sequence ID" value="NAS11185.1"/>
    <property type="molecule type" value="Genomic_DNA"/>
</dbReference>
<evidence type="ECO:0000313" key="2">
    <source>
        <dbReference type="Proteomes" id="UP000475249"/>
    </source>
</evidence>
<name>A0A6L9E8X1_9FLAO</name>
<dbReference type="InterPro" id="IPR029058">
    <property type="entry name" value="AB_hydrolase_fold"/>
</dbReference>
<evidence type="ECO:0000313" key="1">
    <source>
        <dbReference type="EMBL" id="NAS11185.1"/>
    </source>
</evidence>
<dbReference type="GO" id="GO:0016787">
    <property type="term" value="F:hydrolase activity"/>
    <property type="evidence" value="ECO:0007669"/>
    <property type="project" value="UniProtKB-KW"/>
</dbReference>
<organism evidence="1 2">
    <name type="scientific">Poritiphilus flavus</name>
    <dbReference type="NCBI Taxonomy" id="2697053"/>
    <lineage>
        <taxon>Bacteria</taxon>
        <taxon>Pseudomonadati</taxon>
        <taxon>Bacteroidota</taxon>
        <taxon>Flavobacteriia</taxon>
        <taxon>Flavobacteriales</taxon>
        <taxon>Flavobacteriaceae</taxon>
        <taxon>Poritiphilus</taxon>
    </lineage>
</organism>
<dbReference type="Gene3D" id="3.40.50.1820">
    <property type="entry name" value="alpha/beta hydrolase"/>
    <property type="match status" value="1"/>
</dbReference>
<gene>
    <name evidence="1" type="ORF">GTQ38_04185</name>
</gene>
<reference evidence="1 2" key="1">
    <citation type="submission" date="2020-01" db="EMBL/GenBank/DDBJ databases">
        <title>Bacteria diversity of Porities sp.</title>
        <authorList>
            <person name="Wang G."/>
        </authorList>
    </citation>
    <scope>NUCLEOTIDE SEQUENCE [LARGE SCALE GENOMIC DNA]</scope>
    <source>
        <strain evidence="1 2">R33</strain>
    </source>
</reference>
<keyword evidence="2" id="KW-1185">Reference proteome</keyword>